<dbReference type="Pfam" id="PF00067">
    <property type="entry name" value="p450"/>
    <property type="match status" value="1"/>
</dbReference>
<evidence type="ECO:0000256" key="2">
    <source>
        <dbReference type="ARBA" id="ARBA00010617"/>
    </source>
</evidence>
<feature type="binding site" description="axial binding residue" evidence="8">
    <location>
        <position position="466"/>
    </location>
    <ligand>
        <name>heme</name>
        <dbReference type="ChEBI" id="CHEBI:30413"/>
    </ligand>
    <ligandPart>
        <name>Fe</name>
        <dbReference type="ChEBI" id="CHEBI:18248"/>
    </ligandPart>
</feature>
<organism evidence="10 11">
    <name type="scientific">Elsinoe ampelina</name>
    <dbReference type="NCBI Taxonomy" id="302913"/>
    <lineage>
        <taxon>Eukaryota</taxon>
        <taxon>Fungi</taxon>
        <taxon>Dikarya</taxon>
        <taxon>Ascomycota</taxon>
        <taxon>Pezizomycotina</taxon>
        <taxon>Dothideomycetes</taxon>
        <taxon>Dothideomycetidae</taxon>
        <taxon>Myriangiales</taxon>
        <taxon>Elsinoaceae</taxon>
        <taxon>Elsinoe</taxon>
    </lineage>
</organism>
<dbReference type="EMBL" id="ML992506">
    <property type="protein sequence ID" value="KAF2223851.1"/>
    <property type="molecule type" value="Genomic_DNA"/>
</dbReference>
<sequence>MENPIPQVLPAHTLMPVSAVDAYLLTVLSAAAIYVACSLVRSSLDSLKHIPIVNNKKWYSLSGRKAKARFLAESSFLLEEARKRYPQQPFRILSNWGVLLVLPSCFADEIRNDRRLSFSKAALQDSHGHIPGLETVKLVARDDQLIQTVARKHLTKHLCKTPHESEHSKTEFALDVNFGQSREWYTITLKPAILDIIARISSRIYLGDELCRNTEWLAVTKVYTSAFFAAPVKLGLVPAPLRRFAHWFIPECKILREQVQEARRIIGPIVRRRQVLQAKALSEGCPAPQFHDALGWAAEESAKNGMDYDPAVTQLALSMLAIHTTYDLFQQCILDLAQNPHFIEPLRQEALEVVRQYGWTKQGLYHMKLLDSALKETQRLKPGSMVTMRRYVLEDLQLSNGLLLKKGTRINVDNQRMRDPDLHEDPRKYDAFRFYKMRQQPGGEHTAQLVSTSQDHLGFGHGEHSCPGRFFAANEIKVAMAHMLIKYEWKPAESSSAGPDVKGLLMKSGAGAQIDIRRREAVAIEGRGI</sequence>
<evidence type="ECO:0000256" key="6">
    <source>
        <dbReference type="ARBA" id="ARBA00023004"/>
    </source>
</evidence>
<keyword evidence="5 9" id="KW-0560">Oxidoreductase</keyword>
<evidence type="ECO:0000256" key="1">
    <source>
        <dbReference type="ARBA" id="ARBA00001971"/>
    </source>
</evidence>
<dbReference type="GO" id="GO:0016705">
    <property type="term" value="F:oxidoreductase activity, acting on paired donors, with incorporation or reduction of molecular oxygen"/>
    <property type="evidence" value="ECO:0007669"/>
    <property type="project" value="InterPro"/>
</dbReference>
<dbReference type="AlphaFoldDB" id="A0A6A6GDT1"/>
<evidence type="ECO:0000256" key="7">
    <source>
        <dbReference type="ARBA" id="ARBA00023033"/>
    </source>
</evidence>
<dbReference type="GO" id="GO:0005506">
    <property type="term" value="F:iron ion binding"/>
    <property type="evidence" value="ECO:0007669"/>
    <property type="project" value="InterPro"/>
</dbReference>
<name>A0A6A6GDT1_9PEZI</name>
<dbReference type="GO" id="GO:0004497">
    <property type="term" value="F:monooxygenase activity"/>
    <property type="evidence" value="ECO:0007669"/>
    <property type="project" value="UniProtKB-KW"/>
</dbReference>
<dbReference type="Proteomes" id="UP000799538">
    <property type="component" value="Unassembled WGS sequence"/>
</dbReference>
<evidence type="ECO:0000256" key="5">
    <source>
        <dbReference type="ARBA" id="ARBA00023002"/>
    </source>
</evidence>
<dbReference type="InterPro" id="IPR017972">
    <property type="entry name" value="Cyt_P450_CS"/>
</dbReference>
<dbReference type="PROSITE" id="PS00086">
    <property type="entry name" value="CYTOCHROME_P450"/>
    <property type="match status" value="1"/>
</dbReference>
<evidence type="ECO:0000256" key="9">
    <source>
        <dbReference type="RuleBase" id="RU000461"/>
    </source>
</evidence>
<dbReference type="InterPro" id="IPR036396">
    <property type="entry name" value="Cyt_P450_sf"/>
</dbReference>
<evidence type="ECO:0000313" key="10">
    <source>
        <dbReference type="EMBL" id="KAF2223851.1"/>
    </source>
</evidence>
<dbReference type="InterPro" id="IPR001128">
    <property type="entry name" value="Cyt_P450"/>
</dbReference>
<keyword evidence="3 8" id="KW-0349">Heme</keyword>
<dbReference type="PANTHER" id="PTHR46206:SF2">
    <property type="entry name" value="CYTOCHROME P450 MONOOXYGENASE AUSG-RELATED"/>
    <property type="match status" value="1"/>
</dbReference>
<evidence type="ECO:0000256" key="4">
    <source>
        <dbReference type="ARBA" id="ARBA00022723"/>
    </source>
</evidence>
<dbReference type="InterPro" id="IPR002403">
    <property type="entry name" value="Cyt_P450_E_grp-IV"/>
</dbReference>
<keyword evidence="7 9" id="KW-0503">Monooxygenase</keyword>
<evidence type="ECO:0000313" key="11">
    <source>
        <dbReference type="Proteomes" id="UP000799538"/>
    </source>
</evidence>
<comment type="cofactor">
    <cofactor evidence="1 8">
        <name>heme</name>
        <dbReference type="ChEBI" id="CHEBI:30413"/>
    </cofactor>
</comment>
<gene>
    <name evidence="10" type="ORF">BDZ85DRAFT_273969</name>
</gene>
<reference evidence="11" key="1">
    <citation type="journal article" date="2020" name="Stud. Mycol.">
        <title>101 Dothideomycetes genomes: A test case for predicting lifestyles and emergence of pathogens.</title>
        <authorList>
            <person name="Haridas S."/>
            <person name="Albert R."/>
            <person name="Binder M."/>
            <person name="Bloem J."/>
            <person name="LaButti K."/>
            <person name="Salamov A."/>
            <person name="Andreopoulos B."/>
            <person name="Baker S."/>
            <person name="Barry K."/>
            <person name="Bills G."/>
            <person name="Bluhm B."/>
            <person name="Cannon C."/>
            <person name="Castanera R."/>
            <person name="Culley D."/>
            <person name="Daum C."/>
            <person name="Ezra D."/>
            <person name="Gonzalez J."/>
            <person name="Henrissat B."/>
            <person name="Kuo A."/>
            <person name="Liang C."/>
            <person name="Lipzen A."/>
            <person name="Lutzoni F."/>
            <person name="Magnuson J."/>
            <person name="Mondo S."/>
            <person name="Nolan M."/>
            <person name="Ohm R."/>
            <person name="Pangilinan J."/>
            <person name="Park H.-J."/>
            <person name="Ramirez L."/>
            <person name="Alfaro M."/>
            <person name="Sun H."/>
            <person name="Tritt A."/>
            <person name="Yoshinaga Y."/>
            <person name="Zwiers L.-H."/>
            <person name="Turgeon B."/>
            <person name="Goodwin S."/>
            <person name="Spatafora J."/>
            <person name="Crous P."/>
            <person name="Grigoriev I."/>
        </authorList>
    </citation>
    <scope>NUCLEOTIDE SEQUENCE [LARGE SCALE GENOMIC DNA]</scope>
    <source>
        <strain evidence="11">CECT 20119</strain>
    </source>
</reference>
<accession>A0A6A6GDT1</accession>
<protein>
    <submittedName>
        <fullName evidence="10">P450 monooxygenase</fullName>
    </submittedName>
</protein>
<dbReference type="Gene3D" id="1.10.630.10">
    <property type="entry name" value="Cytochrome P450"/>
    <property type="match status" value="1"/>
</dbReference>
<dbReference type="PANTHER" id="PTHR46206">
    <property type="entry name" value="CYTOCHROME P450"/>
    <property type="match status" value="1"/>
</dbReference>
<dbReference type="CDD" id="cd11041">
    <property type="entry name" value="CYP503A1-like"/>
    <property type="match status" value="1"/>
</dbReference>
<keyword evidence="4 8" id="KW-0479">Metal-binding</keyword>
<keyword evidence="6 8" id="KW-0408">Iron</keyword>
<evidence type="ECO:0000256" key="8">
    <source>
        <dbReference type="PIRSR" id="PIRSR602403-1"/>
    </source>
</evidence>
<proteinExistence type="inferred from homology"/>
<dbReference type="SUPFAM" id="SSF48264">
    <property type="entry name" value="Cytochrome P450"/>
    <property type="match status" value="1"/>
</dbReference>
<dbReference type="OrthoDB" id="1844152at2759"/>
<dbReference type="GO" id="GO:0020037">
    <property type="term" value="F:heme binding"/>
    <property type="evidence" value="ECO:0007669"/>
    <property type="project" value="InterPro"/>
</dbReference>
<comment type="similarity">
    <text evidence="2 9">Belongs to the cytochrome P450 family.</text>
</comment>
<dbReference type="PRINTS" id="PR00465">
    <property type="entry name" value="EP450IV"/>
</dbReference>
<keyword evidence="11" id="KW-1185">Reference proteome</keyword>
<evidence type="ECO:0000256" key="3">
    <source>
        <dbReference type="ARBA" id="ARBA00022617"/>
    </source>
</evidence>